<proteinExistence type="predicted"/>
<dbReference type="AlphaFoldDB" id="A0A4V2MKR3"/>
<organism evidence="1 2">
    <name type="scientific">Pedobacter hiemivivus</name>
    <dbReference type="NCBI Taxonomy" id="2530454"/>
    <lineage>
        <taxon>Bacteria</taxon>
        <taxon>Pseudomonadati</taxon>
        <taxon>Bacteroidota</taxon>
        <taxon>Sphingobacteriia</taxon>
        <taxon>Sphingobacteriales</taxon>
        <taxon>Sphingobacteriaceae</taxon>
        <taxon>Pedobacter</taxon>
    </lineage>
</organism>
<evidence type="ECO:0000313" key="1">
    <source>
        <dbReference type="EMBL" id="TCC99156.1"/>
    </source>
</evidence>
<protein>
    <submittedName>
        <fullName evidence="1">Uncharacterized protein</fullName>
    </submittedName>
</protein>
<sequence length="67" mass="7842">MNKTKNKIRIFKSFEEAKETEVQDIIKQSPIDRLRHTVELILRVHQVSRQDLKNRTATGKIRIITAG</sequence>
<dbReference type="EMBL" id="SJSM01000001">
    <property type="protein sequence ID" value="TCC99156.1"/>
    <property type="molecule type" value="Genomic_DNA"/>
</dbReference>
<keyword evidence="2" id="KW-1185">Reference proteome</keyword>
<accession>A0A4V2MKR3</accession>
<gene>
    <name evidence="1" type="ORF">EZ444_00275</name>
</gene>
<evidence type="ECO:0000313" key="2">
    <source>
        <dbReference type="Proteomes" id="UP000291117"/>
    </source>
</evidence>
<name>A0A4V2MKR3_9SPHI</name>
<comment type="caution">
    <text evidence="1">The sequence shown here is derived from an EMBL/GenBank/DDBJ whole genome shotgun (WGS) entry which is preliminary data.</text>
</comment>
<dbReference type="Proteomes" id="UP000291117">
    <property type="component" value="Unassembled WGS sequence"/>
</dbReference>
<reference evidence="1 2" key="1">
    <citation type="submission" date="2019-02" db="EMBL/GenBank/DDBJ databases">
        <title>Pedobacter sp. RP-3-8 sp. nov., isolated from Arctic soil.</title>
        <authorList>
            <person name="Dahal R.H."/>
        </authorList>
    </citation>
    <scope>NUCLEOTIDE SEQUENCE [LARGE SCALE GENOMIC DNA]</scope>
    <source>
        <strain evidence="1 2">RP-3-8</strain>
    </source>
</reference>
<dbReference type="RefSeq" id="WP_131606088.1">
    <property type="nucleotide sequence ID" value="NZ_SJSM01000001.1"/>
</dbReference>
<dbReference type="OrthoDB" id="771400at2"/>